<dbReference type="PANTHER" id="PTHR35046">
    <property type="entry name" value="ZINC KNUCKLE (CCHC-TYPE) FAMILY PROTEIN"/>
    <property type="match status" value="1"/>
</dbReference>
<dbReference type="SUPFAM" id="SSF56672">
    <property type="entry name" value="DNA/RNA polymerases"/>
    <property type="match status" value="1"/>
</dbReference>
<dbReference type="InterPro" id="IPR043128">
    <property type="entry name" value="Rev_trsase/Diguanyl_cyclase"/>
</dbReference>
<keyword evidence="1" id="KW-0175">Coiled coil</keyword>
<dbReference type="FunFam" id="3.30.70.270:FF:000003">
    <property type="entry name" value="Transposon Ty3-G Gag-Pol polyprotein"/>
    <property type="match status" value="1"/>
</dbReference>
<dbReference type="InterPro" id="IPR041577">
    <property type="entry name" value="RT_RNaseH_2"/>
</dbReference>
<name>A0AAQ3SJS7_PASNO</name>
<dbReference type="FunFam" id="3.30.70.270:FF:000020">
    <property type="entry name" value="Transposon Tf2-6 polyprotein-like Protein"/>
    <property type="match status" value="1"/>
</dbReference>
<dbReference type="InterPro" id="IPR000477">
    <property type="entry name" value="RT_dom"/>
</dbReference>
<keyword evidence="6" id="KW-1185">Reference proteome</keyword>
<evidence type="ECO:0008006" key="7">
    <source>
        <dbReference type="Google" id="ProtNLM"/>
    </source>
</evidence>
<evidence type="ECO:0000313" key="5">
    <source>
        <dbReference type="EMBL" id="WVZ52200.1"/>
    </source>
</evidence>
<feature type="compositionally biased region" description="Polar residues" evidence="2">
    <location>
        <begin position="446"/>
        <end position="457"/>
    </location>
</feature>
<evidence type="ECO:0000256" key="1">
    <source>
        <dbReference type="SAM" id="Coils"/>
    </source>
</evidence>
<dbReference type="CDD" id="cd01647">
    <property type="entry name" value="RT_LTR"/>
    <property type="match status" value="1"/>
</dbReference>
<sequence>MALVRSPNSSGVDRKTFHKSMSRICLSAAPLSLARVSFLGEVNRAAAWLITRGFVVLMLQVDEQTNSPKDFDECVSRAQLQAAMEESQRGMNDAIKKAVTDALIDLKLGSSIERLDRRISTLTDKVTELENHLPNEEDMGGNNTDEDAIFDEDGNIDAAATRTAILRRRLHENRRGMGGRRHQGHAQHAPDDPYAKFAMLAEKELQGREQQGKGKSTTSYMPRTTTSTGLNKSATFQMPPPPASKQPAASELLQRPHGPPIQVPAKSSSSVASMGRTSGIQCHRCHGLGYVQKDCPSQRAYIATEDGYISTSNIGDEEEKENDDGEEEILGGEDTATYRSAIVQRVLNTQVQQPDRLQRHNLFQIFFVINNRRVRVIIDGDLVDCDVVLMQACSLLLGRPWEHDNDATHHGRSNKYTFVHKGNKYTLLPLTPAEIVQAEKERAASLNDTKSENQQVAKSAFPHKKDKPAPNSKNESIKLQGGVMLATKCDFAAISEDDVCYALLCKQALFSLDDIASSIPPAVTNLLQKYEDVFLAEILLGLPPVRGIEHQIDLISGATLPNRAAYRTNPEVTKEIQRQVQELLDRGYVHESLSPCAVPMLLLPKKDGTWRMCVDCRAINNITIRYRHPIPRLDDMLDELCGSIIFTKIDFGYHQIRIKLGDEWKTAFKTKFGLYEWLVMPFGLTNTPSTFMRLMNEVLWAFIGRFVVVYFDDILIYSKPLDEHMDHLRAVFNALRDARLFGNLEKCIFCMDRVSFLGYVVTPQGIEVDETKIEAIKSWPVLQTITQVRSFLGLAGFYRRFVKDFSTIAAPLHELTKKGGKAHDESFDALKGKLTHAPLLQLPNFDKIFELECDASGVGIGAVLMQDGKPVAYFSEKLHGPILNYSIYDKELYALVRSLETRRHYLWPKEFVIHSDHELLKDLRSQNNLNC</sequence>
<feature type="region of interest" description="Disordered" evidence="2">
    <location>
        <begin position="442"/>
        <end position="475"/>
    </location>
</feature>
<evidence type="ECO:0000259" key="4">
    <source>
        <dbReference type="Pfam" id="PF17919"/>
    </source>
</evidence>
<proteinExistence type="predicted"/>
<dbReference type="InterPro" id="IPR043502">
    <property type="entry name" value="DNA/RNA_pol_sf"/>
</dbReference>
<organism evidence="5 6">
    <name type="scientific">Paspalum notatum var. saurae</name>
    <dbReference type="NCBI Taxonomy" id="547442"/>
    <lineage>
        <taxon>Eukaryota</taxon>
        <taxon>Viridiplantae</taxon>
        <taxon>Streptophyta</taxon>
        <taxon>Embryophyta</taxon>
        <taxon>Tracheophyta</taxon>
        <taxon>Spermatophyta</taxon>
        <taxon>Magnoliopsida</taxon>
        <taxon>Liliopsida</taxon>
        <taxon>Poales</taxon>
        <taxon>Poaceae</taxon>
        <taxon>PACMAD clade</taxon>
        <taxon>Panicoideae</taxon>
        <taxon>Andropogonodae</taxon>
        <taxon>Paspaleae</taxon>
        <taxon>Paspalinae</taxon>
        <taxon>Paspalum</taxon>
    </lineage>
</organism>
<evidence type="ECO:0000313" key="6">
    <source>
        <dbReference type="Proteomes" id="UP001341281"/>
    </source>
</evidence>
<gene>
    <name evidence="5" type="ORF">U9M48_003283</name>
</gene>
<dbReference type="Gene3D" id="3.30.70.270">
    <property type="match status" value="2"/>
</dbReference>
<dbReference type="Pfam" id="PF17919">
    <property type="entry name" value="RT_RNaseH_2"/>
    <property type="match status" value="1"/>
</dbReference>
<feature type="domain" description="Reverse transcriptase/retrotransposon-derived protein RNase H-like" evidence="4">
    <location>
        <begin position="821"/>
        <end position="913"/>
    </location>
</feature>
<evidence type="ECO:0000259" key="3">
    <source>
        <dbReference type="Pfam" id="PF00078"/>
    </source>
</evidence>
<dbReference type="CDD" id="cd09274">
    <property type="entry name" value="RNase_HI_RT_Ty3"/>
    <property type="match status" value="1"/>
</dbReference>
<dbReference type="Proteomes" id="UP001341281">
    <property type="component" value="Chromosome 01"/>
</dbReference>
<dbReference type="Pfam" id="PF00078">
    <property type="entry name" value="RVT_1"/>
    <property type="match status" value="1"/>
</dbReference>
<feature type="coiled-coil region" evidence="1">
    <location>
        <begin position="77"/>
        <end position="132"/>
    </location>
</feature>
<dbReference type="AlphaFoldDB" id="A0AAQ3SJS7"/>
<protein>
    <recommendedName>
        <fullName evidence="7">Reverse transcriptase</fullName>
    </recommendedName>
</protein>
<evidence type="ECO:0000256" key="2">
    <source>
        <dbReference type="SAM" id="MobiDB-lite"/>
    </source>
</evidence>
<feature type="domain" description="Reverse transcriptase" evidence="3">
    <location>
        <begin position="604"/>
        <end position="760"/>
    </location>
</feature>
<dbReference type="PANTHER" id="PTHR35046:SF9">
    <property type="entry name" value="RNA-DIRECTED DNA POLYMERASE"/>
    <property type="match status" value="1"/>
</dbReference>
<feature type="compositionally biased region" description="Low complexity" evidence="2">
    <location>
        <begin position="216"/>
        <end position="228"/>
    </location>
</feature>
<accession>A0AAQ3SJS7</accession>
<dbReference type="Gene3D" id="3.10.10.10">
    <property type="entry name" value="HIV Type 1 Reverse Transcriptase, subunit A, domain 1"/>
    <property type="match status" value="1"/>
</dbReference>
<feature type="region of interest" description="Disordered" evidence="2">
    <location>
        <begin position="206"/>
        <end position="267"/>
    </location>
</feature>
<reference evidence="5 6" key="1">
    <citation type="submission" date="2024-02" db="EMBL/GenBank/DDBJ databases">
        <title>High-quality chromosome-scale genome assembly of Pensacola bahiagrass (Paspalum notatum Flugge var. saurae).</title>
        <authorList>
            <person name="Vega J.M."/>
            <person name="Podio M."/>
            <person name="Orjuela J."/>
            <person name="Siena L.A."/>
            <person name="Pessino S.C."/>
            <person name="Combes M.C."/>
            <person name="Mariac C."/>
            <person name="Albertini E."/>
            <person name="Pupilli F."/>
            <person name="Ortiz J.P.A."/>
            <person name="Leblanc O."/>
        </authorList>
    </citation>
    <scope>NUCLEOTIDE SEQUENCE [LARGE SCALE GENOMIC DNA]</scope>
    <source>
        <strain evidence="5">R1</strain>
        <tissue evidence="5">Leaf</tissue>
    </source>
</reference>
<dbReference type="EMBL" id="CP144745">
    <property type="protein sequence ID" value="WVZ52200.1"/>
    <property type="molecule type" value="Genomic_DNA"/>
</dbReference>